<evidence type="ECO:0000313" key="1">
    <source>
        <dbReference type="EMBL" id="EPB65452.1"/>
    </source>
</evidence>
<proteinExistence type="predicted"/>
<reference evidence="1 2" key="1">
    <citation type="submission" date="2013-05" db="EMBL/GenBank/DDBJ databases">
        <title>Draft genome of the parasitic nematode Anyclostoma ceylanicum.</title>
        <authorList>
            <person name="Mitreva M."/>
        </authorList>
    </citation>
    <scope>NUCLEOTIDE SEQUENCE [LARGE SCALE GENOMIC DNA]</scope>
</reference>
<gene>
    <name evidence="1" type="ORF">ANCCEY_15484</name>
</gene>
<sequence length="377" mass="42817">EIDVQRSGTPNVFLNYSYDALGRLKAISTNDQANGINTKKVVGYEYDDALGVLASKNHELDKQLVNVEYAYDVQQRLNAIQALNQTTSNPQRTLVRHQYYYDNQVPYHNFGSGLPPQFGFNHNGNINGMLSSYDFEGTYGSAPSLFRYPVLYGYTYDHLNRLVQADGTVGDFVTAAPPEQLNQRYQIGDEHYTYDKIGNILQLTRKRYSHPENPMMSEGWYYNYPTGNNRLISVSGMAGTQSRGYSYDPNGNLLTDNYRGIMYTQYGRAAYPYFIDAANGVKISYLYSTDDQRMYKKVEGNNGTTTEFYLQDITGKTVAVRTKTDTNPAQWEYYINGATEREAKLTGLDHAGGIQPHEIEFYLYDHLGNTRVVYGPT</sequence>
<feature type="non-terminal residue" evidence="1">
    <location>
        <position position="377"/>
    </location>
</feature>
<accession>A0A0D6LCH3</accession>
<dbReference type="Proteomes" id="UP000054495">
    <property type="component" value="Unassembled WGS sequence"/>
</dbReference>
<protein>
    <recommendedName>
        <fullName evidence="3">RHS repeat-associated core domain protein</fullName>
    </recommendedName>
</protein>
<dbReference type="Gene3D" id="2.180.10.10">
    <property type="entry name" value="RHS repeat-associated core"/>
    <property type="match status" value="1"/>
</dbReference>
<name>A0A0D6LCH3_9BILA</name>
<feature type="non-terminal residue" evidence="1">
    <location>
        <position position="1"/>
    </location>
</feature>
<evidence type="ECO:0000313" key="2">
    <source>
        <dbReference type="Proteomes" id="UP000054495"/>
    </source>
</evidence>
<organism evidence="1 2">
    <name type="scientific">Ancylostoma ceylanicum</name>
    <dbReference type="NCBI Taxonomy" id="53326"/>
    <lineage>
        <taxon>Eukaryota</taxon>
        <taxon>Metazoa</taxon>
        <taxon>Ecdysozoa</taxon>
        <taxon>Nematoda</taxon>
        <taxon>Chromadorea</taxon>
        <taxon>Rhabditida</taxon>
        <taxon>Rhabditina</taxon>
        <taxon>Rhabditomorpha</taxon>
        <taxon>Strongyloidea</taxon>
        <taxon>Ancylostomatidae</taxon>
        <taxon>Ancylostomatinae</taxon>
        <taxon>Ancylostoma</taxon>
    </lineage>
</organism>
<dbReference type="AlphaFoldDB" id="A0A0D6LCH3"/>
<evidence type="ECO:0008006" key="3">
    <source>
        <dbReference type="Google" id="ProtNLM"/>
    </source>
</evidence>
<keyword evidence="2" id="KW-1185">Reference proteome</keyword>
<dbReference type="EMBL" id="KE128375">
    <property type="protein sequence ID" value="EPB65452.1"/>
    <property type="molecule type" value="Genomic_DNA"/>
</dbReference>